<dbReference type="Gene3D" id="3.30.70.270">
    <property type="match status" value="1"/>
</dbReference>
<dbReference type="InterPro" id="IPR011659">
    <property type="entry name" value="WD40"/>
</dbReference>
<dbReference type="InterPro" id="IPR001680">
    <property type="entry name" value="WD40_rpt"/>
</dbReference>
<feature type="repeat" description="WD" evidence="3">
    <location>
        <begin position="216"/>
        <end position="257"/>
    </location>
</feature>
<dbReference type="PROSITE" id="PS00678">
    <property type="entry name" value="WD_REPEATS_1"/>
    <property type="match status" value="5"/>
</dbReference>
<dbReference type="Pfam" id="PF00400">
    <property type="entry name" value="WD40"/>
    <property type="match status" value="11"/>
</dbReference>
<feature type="repeat" description="WD" evidence="3">
    <location>
        <begin position="347"/>
        <end position="388"/>
    </location>
</feature>
<dbReference type="Gene3D" id="3.10.20.370">
    <property type="match status" value="1"/>
</dbReference>
<dbReference type="Gene3D" id="2.130.10.10">
    <property type="entry name" value="YVTN repeat-like/Quinoprotein amine dehydrogenase"/>
    <property type="match status" value="6"/>
</dbReference>
<dbReference type="InterPro" id="IPR041588">
    <property type="entry name" value="Integrase_H2C2"/>
</dbReference>
<dbReference type="InterPro" id="IPR011047">
    <property type="entry name" value="Quinoprotein_ADH-like_sf"/>
</dbReference>
<feature type="domain" description="Integrase zinc-binding" evidence="5">
    <location>
        <begin position="913"/>
        <end position="966"/>
    </location>
</feature>
<feature type="repeat" description="WD" evidence="3">
    <location>
        <begin position="564"/>
        <end position="599"/>
    </location>
</feature>
<feature type="repeat" description="WD" evidence="3">
    <location>
        <begin position="173"/>
        <end position="214"/>
    </location>
</feature>
<evidence type="ECO:0000313" key="6">
    <source>
        <dbReference type="EMBL" id="CEL53717.1"/>
    </source>
</evidence>
<protein>
    <submittedName>
        <fullName evidence="6">Putative WD repeat-containing protein alr3466</fullName>
    </submittedName>
</protein>
<dbReference type="CDD" id="cd00200">
    <property type="entry name" value="WD40"/>
    <property type="match status" value="2"/>
</dbReference>
<dbReference type="FunFam" id="3.10.20.370:FF:000001">
    <property type="entry name" value="Retrovirus-related Pol polyprotein from transposon 17.6-like protein"/>
    <property type="match status" value="1"/>
</dbReference>
<dbReference type="InterPro" id="IPR043128">
    <property type="entry name" value="Rev_trsase/Diguanyl_cyclase"/>
</dbReference>
<keyword evidence="1 3" id="KW-0853">WD repeat</keyword>
<feature type="repeat" description="WD" evidence="3">
    <location>
        <begin position="475"/>
        <end position="516"/>
    </location>
</feature>
<dbReference type="SMART" id="SM00320">
    <property type="entry name" value="WD40"/>
    <property type="match status" value="14"/>
</dbReference>
<dbReference type="SUPFAM" id="SSF50978">
    <property type="entry name" value="WD40 repeat-like"/>
    <property type="match status" value="1"/>
</dbReference>
<dbReference type="Pfam" id="PF17921">
    <property type="entry name" value="Integrase_H2C2"/>
    <property type="match status" value="1"/>
</dbReference>
<evidence type="ECO:0000256" key="1">
    <source>
        <dbReference type="ARBA" id="ARBA00022574"/>
    </source>
</evidence>
<feature type="repeat" description="WD" evidence="3">
    <location>
        <begin position="390"/>
        <end position="431"/>
    </location>
</feature>
<dbReference type="AlphaFoldDB" id="A0A0B7FBW8"/>
<sequence>MWKVSTREVESMSLTADGGRLVVASENGIEVYDTTTGESVLSLTDERAKSVDHVAVSPDGTRVVFSRDGGIAYVWDMKNGSTVTQLLPDDISGVLCISFSCDGSRVACGLKNGDMYICGMQQEASSVVRLTGHTSWVRSVAFSPDCLHLASGSYDNTVRVWDVRTGQPVGEPFEGHTDWVRSVSYSDDGSRLASASDDNTIRVWDPQTGQTVLGPLTGHSYTASSVSFSPGGAFIASGSWDMTIRVYDARTGHTVLGPLHAHTSWVNWVMHSTDGTRLYSCSSDGTVRIWNVQDRGTSDALPTTSGVSTPILSVRYSHNGGHIVSGSSDGTVHVWDVQTGELVHGPLRGHKEQVWSVDYSPDDRCIASGSYDNTLRLRDATTGNDIHGPMRGHSNDVNCVRFSADGSALVSGSDDRTVRMWDVRTGQQTKQLLQGDRGILSVGMSSDGRRVVCGSQDGRIRVVDGHTGDTLVGPIQAHTNWVRSVEMWADGMRFVSGSFDSSVRIWDGLTGKQAAVCGDDDWSHGGSVLSVCVSPNGLYVASGSSDGTVCVWDGQNGKRILGPLRGHTRDVKGVQFSPDGSHVVSCSLDGTIRFWDVSSIGTGAQEQEAPDAGFSLDKLKIQAVQEWPTPTTVKQVQSFLGFANFVRRFVANFSQIARPLHNLVKKEVKWQWTEREETAFRELQRAIINAPVIAHADPTKPYFLETDASGAALGSVLSQRQEDGRLHPIGYLLESFKGAEQNYDTHDKELLAIIRSFEHWRIYLEGTTLPITIFTDHRNLEYWKESRTFNRRHARWHLLLAGFHFQIMYRPGKQSTKPDALSRRADHLDIPPADQSMLPESIFANVSLILPEKEIQARIEKSLDQDESLSEILEHLRNESSAPASIKRAFKDYEMEAGLLFYQGRILVPDAGDLREDLLRIFHDSPMAGHPGRQRTLELLSRAYYWPGIRANVYLHVDGCETCQRIRLPKAKLIPAQPLEVPSRPWQHVSYDMITDLPKDGHPRVQETKGNRTS</sequence>
<dbReference type="PROSITE" id="PS50294">
    <property type="entry name" value="WD_REPEATS_REGION"/>
    <property type="match status" value="10"/>
</dbReference>
<dbReference type="Pfam" id="PF17919">
    <property type="entry name" value="RT_RNaseH_2"/>
    <property type="match status" value="1"/>
</dbReference>
<feature type="repeat" description="WD" evidence="3">
    <location>
        <begin position="259"/>
        <end position="300"/>
    </location>
</feature>
<dbReference type="PRINTS" id="PR00320">
    <property type="entry name" value="GPROTEINBRPT"/>
</dbReference>
<dbReference type="InterPro" id="IPR041577">
    <property type="entry name" value="RT_RNaseH_2"/>
</dbReference>
<accession>A0A0B7FBW8</accession>
<keyword evidence="7" id="KW-1185">Reference proteome</keyword>
<organism evidence="6 7">
    <name type="scientific">Thanatephorus cucumeris (strain AG1-IB / isolate 7/3/14)</name>
    <name type="common">Lettuce bottom rot fungus</name>
    <name type="synonym">Rhizoctonia solani</name>
    <dbReference type="NCBI Taxonomy" id="1108050"/>
    <lineage>
        <taxon>Eukaryota</taxon>
        <taxon>Fungi</taxon>
        <taxon>Dikarya</taxon>
        <taxon>Basidiomycota</taxon>
        <taxon>Agaricomycotina</taxon>
        <taxon>Agaricomycetes</taxon>
        <taxon>Cantharellales</taxon>
        <taxon>Ceratobasidiaceae</taxon>
        <taxon>Rhizoctonia</taxon>
        <taxon>Rhizoctonia solani AG-1</taxon>
    </lineage>
</organism>
<dbReference type="InterPro" id="IPR020472">
    <property type="entry name" value="WD40_PAC1"/>
</dbReference>
<dbReference type="FunFam" id="3.30.70.270:FF:000020">
    <property type="entry name" value="Transposon Tf2-6 polyprotein-like Protein"/>
    <property type="match status" value="1"/>
</dbReference>
<evidence type="ECO:0000256" key="2">
    <source>
        <dbReference type="ARBA" id="ARBA00022737"/>
    </source>
</evidence>
<evidence type="ECO:0000256" key="3">
    <source>
        <dbReference type="PROSITE-ProRule" id="PRU00221"/>
    </source>
</evidence>
<dbReference type="CDD" id="cd09274">
    <property type="entry name" value="RNase_HI_RT_Ty3"/>
    <property type="match status" value="1"/>
</dbReference>
<dbReference type="PANTHER" id="PTHR19848:SF8">
    <property type="entry name" value="F-BOX AND WD REPEAT DOMAIN CONTAINING 7"/>
    <property type="match status" value="1"/>
</dbReference>
<dbReference type="SUPFAM" id="SSF56672">
    <property type="entry name" value="DNA/RNA polymerases"/>
    <property type="match status" value="1"/>
</dbReference>
<name>A0A0B7FBW8_THACB</name>
<dbReference type="PANTHER" id="PTHR19848">
    <property type="entry name" value="WD40 REPEAT PROTEIN"/>
    <property type="match status" value="1"/>
</dbReference>
<feature type="repeat" description="WD" evidence="3">
    <location>
        <begin position="130"/>
        <end position="171"/>
    </location>
</feature>
<feature type="domain" description="Reverse transcriptase/retrotransposon-derived protein RNase H-like" evidence="4">
    <location>
        <begin position="672"/>
        <end position="768"/>
    </location>
</feature>
<reference evidence="6 7" key="1">
    <citation type="submission" date="2014-11" db="EMBL/GenBank/DDBJ databases">
        <authorList>
            <person name="Wibberg Daniel"/>
        </authorList>
    </citation>
    <scope>NUCLEOTIDE SEQUENCE [LARGE SCALE GENOMIC DNA]</scope>
    <source>
        <strain evidence="6">Rhizoctonia solani AG1-IB 7/3/14</strain>
    </source>
</reference>
<evidence type="ECO:0000259" key="4">
    <source>
        <dbReference type="Pfam" id="PF17919"/>
    </source>
</evidence>
<dbReference type="InterPro" id="IPR036322">
    <property type="entry name" value="WD40_repeat_dom_sf"/>
</dbReference>
<dbReference type="Gene3D" id="1.10.340.70">
    <property type="match status" value="1"/>
</dbReference>
<dbReference type="InterPro" id="IPR019775">
    <property type="entry name" value="WD40_repeat_CS"/>
</dbReference>
<dbReference type="InterPro" id="IPR043502">
    <property type="entry name" value="DNA/RNA_pol_sf"/>
</dbReference>
<dbReference type="Pfam" id="PF07676">
    <property type="entry name" value="PD40"/>
    <property type="match status" value="1"/>
</dbReference>
<evidence type="ECO:0000313" key="7">
    <source>
        <dbReference type="Proteomes" id="UP000059188"/>
    </source>
</evidence>
<dbReference type="PROSITE" id="PS50082">
    <property type="entry name" value="WD_REPEATS_2"/>
    <property type="match status" value="10"/>
</dbReference>
<keyword evidence="2" id="KW-0677">Repeat</keyword>
<feature type="repeat" description="WD" evidence="3">
    <location>
        <begin position="304"/>
        <end position="345"/>
    </location>
</feature>
<evidence type="ECO:0000259" key="5">
    <source>
        <dbReference type="Pfam" id="PF17921"/>
    </source>
</evidence>
<proteinExistence type="predicted"/>
<dbReference type="SUPFAM" id="SSF50998">
    <property type="entry name" value="Quinoprotein alcohol dehydrogenase-like"/>
    <property type="match status" value="1"/>
</dbReference>
<feature type="repeat" description="WD" evidence="3">
    <location>
        <begin position="521"/>
        <end position="562"/>
    </location>
</feature>
<dbReference type="EMBL" id="LN679231">
    <property type="protein sequence ID" value="CEL53717.1"/>
    <property type="molecule type" value="Genomic_DNA"/>
</dbReference>
<dbReference type="InterPro" id="IPR015943">
    <property type="entry name" value="WD40/YVTN_repeat-like_dom_sf"/>
</dbReference>
<gene>
    <name evidence="6" type="ORF">RSOLAG1IB_11453</name>
</gene>
<dbReference type="Proteomes" id="UP000059188">
    <property type="component" value="Unassembled WGS sequence"/>
</dbReference>